<organism evidence="1 2">
    <name type="scientific">Fannyhessea vaginae PB189-T1-4</name>
    <dbReference type="NCBI Taxonomy" id="866774"/>
    <lineage>
        <taxon>Bacteria</taxon>
        <taxon>Bacillati</taxon>
        <taxon>Actinomycetota</taxon>
        <taxon>Coriobacteriia</taxon>
        <taxon>Coriobacteriales</taxon>
        <taxon>Atopobiaceae</taxon>
        <taxon>Fannyhessea</taxon>
    </lineage>
</organism>
<evidence type="ECO:0000313" key="1">
    <source>
        <dbReference type="EMBL" id="EFL44031.1"/>
    </source>
</evidence>
<dbReference type="Proteomes" id="UP000004431">
    <property type="component" value="Unassembled WGS sequence"/>
</dbReference>
<dbReference type="RefSeq" id="WP_006304264.1">
    <property type="nucleotide sequence ID" value="NZ_AEDQ01000021.1"/>
</dbReference>
<gene>
    <name evidence="1" type="ORF">HMPREF9248_0827</name>
</gene>
<sequence length="231" mass="26598">MPSWNVHIAHVEYVLAHHTLREIAVHNPSAFLLGNLLPDLYVGYMVPDISKKISYNTTHLADPSQVPLPDYDTFAARYLTQPPRAYDEQEHCDVLLGAWCHMMCDHCYNKQTRAFLAAHGIPRGEKARIGKQTDLATFGKTIDIASHITIDNDVMQQIARFPQYRIERCDVDACARVVDEIVAQNRAEHIYTQPTYIMLHQRFFDDTFTMVNHLLHAQLTAYARQHLVERD</sequence>
<accession>A0ABP2IY89</accession>
<evidence type="ECO:0000313" key="2">
    <source>
        <dbReference type="Proteomes" id="UP000004431"/>
    </source>
</evidence>
<proteinExistence type="predicted"/>
<protein>
    <recommendedName>
        <fullName evidence="3">Phospholipase C/D domain-containing protein</fullName>
    </recommendedName>
</protein>
<dbReference type="EMBL" id="AEDQ01000021">
    <property type="protein sequence ID" value="EFL44031.1"/>
    <property type="molecule type" value="Genomic_DNA"/>
</dbReference>
<evidence type="ECO:0008006" key="3">
    <source>
        <dbReference type="Google" id="ProtNLM"/>
    </source>
</evidence>
<reference evidence="1 2" key="1">
    <citation type="submission" date="2010-08" db="EMBL/GenBank/DDBJ databases">
        <authorList>
            <person name="Durkin A.S."/>
            <person name="Madupu R."/>
            <person name="Torralba M."/>
            <person name="Gillis M."/>
            <person name="Methe B."/>
            <person name="Sutton G."/>
            <person name="Nelson K.E."/>
        </authorList>
    </citation>
    <scope>NUCLEOTIDE SEQUENCE [LARGE SCALE GENOMIC DNA]</scope>
    <source>
        <strain evidence="1 2">PB189-T1-4</strain>
    </source>
</reference>
<keyword evidence="2" id="KW-1185">Reference proteome</keyword>
<name>A0ABP2IY89_9ACTN</name>
<comment type="caution">
    <text evidence="1">The sequence shown here is derived from an EMBL/GenBank/DDBJ whole genome shotgun (WGS) entry which is preliminary data.</text>
</comment>